<feature type="signal peptide" evidence="4">
    <location>
        <begin position="1"/>
        <end position="19"/>
    </location>
</feature>
<keyword evidence="1" id="KW-0175">Coiled coil</keyword>
<name>A0A317UA52_9GAMM</name>
<evidence type="ECO:0000313" key="6">
    <source>
        <dbReference type="EMBL" id="PWY56334.1"/>
    </source>
</evidence>
<feature type="compositionally biased region" description="Basic and acidic residues" evidence="2">
    <location>
        <begin position="533"/>
        <end position="554"/>
    </location>
</feature>
<feature type="transmembrane region" description="Helical" evidence="3">
    <location>
        <begin position="408"/>
        <end position="429"/>
    </location>
</feature>
<evidence type="ECO:0000256" key="3">
    <source>
        <dbReference type="SAM" id="Phobius"/>
    </source>
</evidence>
<feature type="region of interest" description="Disordered" evidence="2">
    <location>
        <begin position="435"/>
        <end position="507"/>
    </location>
</feature>
<reference evidence="8 10" key="2">
    <citation type="submission" date="2018-12" db="EMBL/GenBank/DDBJ databases">
        <title>Legionella sp,whole genome shotgun sequence.</title>
        <authorList>
            <person name="Wu H."/>
        </authorList>
    </citation>
    <scope>NUCLEOTIDE SEQUENCE [LARGE SCALE GENOMIC DNA]</scope>
    <source>
        <strain evidence="8">Km489</strain>
        <strain evidence="10">km489</strain>
    </source>
</reference>
<feature type="domain" description="FimV N-terminal" evidence="5">
    <location>
        <begin position="22"/>
        <end position="129"/>
    </location>
</feature>
<feature type="region of interest" description="Disordered" evidence="2">
    <location>
        <begin position="533"/>
        <end position="592"/>
    </location>
</feature>
<protein>
    <submittedName>
        <fullName evidence="7">Fimbrial protein FimV</fullName>
    </submittedName>
</protein>
<dbReference type="RefSeq" id="WP_110141552.1">
    <property type="nucleotide sequence ID" value="NZ_QHJG01000003.1"/>
</dbReference>
<dbReference type="OrthoDB" id="5298707at2"/>
<evidence type="ECO:0000256" key="1">
    <source>
        <dbReference type="SAM" id="Coils"/>
    </source>
</evidence>
<dbReference type="EMBL" id="RZGX01000004">
    <property type="protein sequence ID" value="RUR24850.1"/>
    <property type="molecule type" value="Genomic_DNA"/>
</dbReference>
<keyword evidence="4" id="KW-0732">Signal</keyword>
<evidence type="ECO:0000259" key="5">
    <source>
        <dbReference type="Pfam" id="PF25800"/>
    </source>
</evidence>
<comment type="caution">
    <text evidence="7">The sequence shown here is derived from an EMBL/GenBank/DDBJ whole genome shotgun (WGS) entry which is preliminary data.</text>
</comment>
<dbReference type="Proteomes" id="UP000247152">
    <property type="component" value="Unassembled WGS sequence"/>
</dbReference>
<evidence type="ECO:0000313" key="7">
    <source>
        <dbReference type="EMBL" id="PWY57310.1"/>
    </source>
</evidence>
<evidence type="ECO:0000256" key="2">
    <source>
        <dbReference type="SAM" id="MobiDB-lite"/>
    </source>
</evidence>
<sequence>MKKKVLFSSLFSLTLPMSAYSLGLGEMKVESALDQPFLAEIELLDVQDVSLSGIKVGLAEPQSYRSLGIERSEEVNSLSFDIRKNEKGKFVVEVHSTERMTDPYVQLIVDLIWPKGQIYKVYTVLLDPPGYKLANATAQSGLTYQRKFANHQNVTDSTKKYHKVNHAGQKKIAVYGPTIFNENVWQIAQRYKTSEAILPQIVLAIVGANPEAFVDGNLNGLKTGVRLKIPSDKEFQEVPADLATVEVMAHDKAWNEKASINHVIAPPYITGQASSADSVEYSQIPPVPKFSDVSTLVPNQTFSRFTLPSPIPSLETQKQVSPEQNRTLKAEISITTAAVDSLRESNALLTEQLSLLQTQNKKLQNQLDMRDQELQLIRNQIQTMMKERIAIAGQANSKSNSDQPYESWILFLLLLVAGGASGVVAYYYFKWRDQGKKGSPTEKSNTLHRASTRPIISSDDGLITKDPLQERKSEPQVKSEPEVKSVPEVKFKSELKPEPKLEDAGDLGEHTSAAIEPQLLITDEGQLLEIIPTEEKIESSKQTDESKKDKHQEDNLLEFESGLHHKLTTKPTLDEDNSQELVEDDNGLDFTPSSSVEVIQTQKEEESRGLSQLKNKKALDTLLALARTYIGMEDIESALHSLNEVMEHGTKSQKEEAQRLIDEIQGKS</sequence>
<evidence type="ECO:0000313" key="9">
    <source>
        <dbReference type="Proteomes" id="UP000247152"/>
    </source>
</evidence>
<keyword evidence="3" id="KW-0812">Transmembrane</keyword>
<dbReference type="Pfam" id="PF25800">
    <property type="entry name" value="FimV_N"/>
    <property type="match status" value="1"/>
</dbReference>
<dbReference type="EMBL" id="QHJG01000003">
    <property type="protein sequence ID" value="PWY57310.1"/>
    <property type="molecule type" value="Genomic_DNA"/>
</dbReference>
<dbReference type="InterPro" id="IPR038440">
    <property type="entry name" value="FimV_C_sf"/>
</dbReference>
<feature type="coiled-coil region" evidence="1">
    <location>
        <begin position="339"/>
        <end position="380"/>
    </location>
</feature>
<proteinExistence type="predicted"/>
<dbReference type="Gene3D" id="1.20.58.2200">
    <property type="match status" value="1"/>
</dbReference>
<feature type="compositionally biased region" description="Acidic residues" evidence="2">
    <location>
        <begin position="574"/>
        <end position="587"/>
    </location>
</feature>
<evidence type="ECO:0000313" key="8">
    <source>
        <dbReference type="EMBL" id="RUR24850.1"/>
    </source>
</evidence>
<gene>
    <name evidence="7" type="ORF">DGG96_03085</name>
    <name evidence="6" type="ORF">DGG96_06105</name>
    <name evidence="8" type="ORF">ELY20_03600</name>
</gene>
<keyword evidence="3" id="KW-0472">Membrane</keyword>
<organism evidence="7 9">
    <name type="scientific">Legionella qingyii</name>
    <dbReference type="NCBI Taxonomy" id="2184757"/>
    <lineage>
        <taxon>Bacteria</taxon>
        <taxon>Pseudomonadati</taxon>
        <taxon>Pseudomonadota</taxon>
        <taxon>Gammaproteobacteria</taxon>
        <taxon>Legionellales</taxon>
        <taxon>Legionellaceae</taxon>
        <taxon>Legionella</taxon>
    </lineage>
</organism>
<reference evidence="7 9" key="1">
    <citation type="submission" date="2018-05" db="EMBL/GenBank/DDBJ databases">
        <title>Legionella qingyii sp.nov., whole genome shotgun sequence.</title>
        <authorList>
            <person name="Wu H."/>
            <person name="Zhu Q."/>
            <person name="Hu C."/>
        </authorList>
    </citation>
    <scope>NUCLEOTIDE SEQUENCE [LARGE SCALE GENOMIC DNA]</scope>
    <source>
        <strain evidence="7 9">HEB18</strain>
    </source>
</reference>
<dbReference type="EMBL" id="QHJG01000008">
    <property type="protein sequence ID" value="PWY56334.1"/>
    <property type="molecule type" value="Genomic_DNA"/>
</dbReference>
<keyword evidence="3" id="KW-1133">Transmembrane helix</keyword>
<dbReference type="InterPro" id="IPR057840">
    <property type="entry name" value="FimV_N"/>
</dbReference>
<feature type="region of interest" description="Disordered" evidence="2">
    <location>
        <begin position="646"/>
        <end position="668"/>
    </location>
</feature>
<dbReference type="InterPro" id="IPR020011">
    <property type="entry name" value="FimV_C"/>
</dbReference>
<feature type="chain" id="PRO_5044583848" evidence="4">
    <location>
        <begin position="20"/>
        <end position="668"/>
    </location>
</feature>
<dbReference type="NCBIfam" id="TIGR03504">
    <property type="entry name" value="FimV_Cterm"/>
    <property type="match status" value="1"/>
</dbReference>
<feature type="compositionally biased region" description="Basic and acidic residues" evidence="2">
    <location>
        <begin position="467"/>
        <end position="507"/>
    </location>
</feature>
<evidence type="ECO:0000313" key="10">
    <source>
        <dbReference type="Proteomes" id="UP000287374"/>
    </source>
</evidence>
<dbReference type="NCBIfam" id="TIGR03505">
    <property type="entry name" value="FimV_core"/>
    <property type="match status" value="1"/>
</dbReference>
<dbReference type="Proteomes" id="UP000287374">
    <property type="component" value="Unassembled WGS sequence"/>
</dbReference>
<accession>A0A317UA52</accession>
<evidence type="ECO:0000256" key="4">
    <source>
        <dbReference type="SAM" id="SignalP"/>
    </source>
</evidence>
<dbReference type="InterPro" id="IPR020012">
    <property type="entry name" value="LysM_FimV"/>
</dbReference>
<keyword evidence="10" id="KW-1185">Reference proteome</keyword>
<dbReference type="AlphaFoldDB" id="A0A317UA52"/>